<accession>A0A5C2RYK3</accession>
<evidence type="ECO:0000313" key="3">
    <source>
        <dbReference type="Proteomes" id="UP000313359"/>
    </source>
</evidence>
<reference evidence="2" key="1">
    <citation type="journal article" date="2018" name="Genome Biol. Evol.">
        <title>Genomics and development of Lentinus tigrinus, a white-rot wood-decaying mushroom with dimorphic fruiting bodies.</title>
        <authorList>
            <person name="Wu B."/>
            <person name="Xu Z."/>
            <person name="Knudson A."/>
            <person name="Carlson A."/>
            <person name="Chen N."/>
            <person name="Kovaka S."/>
            <person name="LaButti K."/>
            <person name="Lipzen A."/>
            <person name="Pennachio C."/>
            <person name="Riley R."/>
            <person name="Schakwitz W."/>
            <person name="Umezawa K."/>
            <person name="Ohm R.A."/>
            <person name="Grigoriev I.V."/>
            <person name="Nagy L.G."/>
            <person name="Gibbons J."/>
            <person name="Hibbett D."/>
        </authorList>
    </citation>
    <scope>NUCLEOTIDE SEQUENCE [LARGE SCALE GENOMIC DNA]</scope>
    <source>
        <strain evidence="2">ALCF2SS1-6</strain>
    </source>
</reference>
<keyword evidence="3" id="KW-1185">Reference proteome</keyword>
<dbReference type="STRING" id="1328759.A0A5C2RYK3"/>
<feature type="region of interest" description="Disordered" evidence="1">
    <location>
        <begin position="66"/>
        <end position="100"/>
    </location>
</feature>
<protein>
    <submittedName>
        <fullName evidence="2">Uncharacterized protein</fullName>
    </submittedName>
</protein>
<proteinExistence type="predicted"/>
<evidence type="ECO:0000256" key="1">
    <source>
        <dbReference type="SAM" id="MobiDB-lite"/>
    </source>
</evidence>
<name>A0A5C2RYK3_9APHY</name>
<dbReference type="AlphaFoldDB" id="A0A5C2RYK3"/>
<dbReference type="Proteomes" id="UP000313359">
    <property type="component" value="Unassembled WGS sequence"/>
</dbReference>
<evidence type="ECO:0000313" key="2">
    <source>
        <dbReference type="EMBL" id="RPD56064.1"/>
    </source>
</evidence>
<gene>
    <name evidence="2" type="ORF">L227DRAFT_566179</name>
</gene>
<feature type="compositionally biased region" description="Polar residues" evidence="1">
    <location>
        <begin position="70"/>
        <end position="82"/>
    </location>
</feature>
<organism evidence="2 3">
    <name type="scientific">Lentinus tigrinus ALCF2SS1-6</name>
    <dbReference type="NCBI Taxonomy" id="1328759"/>
    <lineage>
        <taxon>Eukaryota</taxon>
        <taxon>Fungi</taxon>
        <taxon>Dikarya</taxon>
        <taxon>Basidiomycota</taxon>
        <taxon>Agaricomycotina</taxon>
        <taxon>Agaricomycetes</taxon>
        <taxon>Polyporales</taxon>
        <taxon>Polyporaceae</taxon>
        <taxon>Lentinus</taxon>
    </lineage>
</organism>
<dbReference type="OrthoDB" id="2758835at2759"/>
<dbReference type="EMBL" id="ML122290">
    <property type="protein sequence ID" value="RPD56064.1"/>
    <property type="molecule type" value="Genomic_DNA"/>
</dbReference>
<sequence length="235" mass="24772">MSMDRTNEPGNVEGTSTLPRFTAGELLTMLIRLFDQYELEHNEEITNPCLQCLRWVVSGRGSVHMHVPSDSGNSPLSSTAQASADGGNRTRPLSTSPMADSLTESAEDMVTEFSSIPTIPASPYTTPEHVPEVLPGPAAHAGVGAAHTYRHTPGSFFGGVPGPITPYIANDSGAAHWYIVTRGRRVGVFDSSTMMTDAVSRVSGGTGSGGFTSRDQALAAFMTAMAEGIVRVVTA</sequence>
<feature type="compositionally biased region" description="Polar residues" evidence="1">
    <location>
        <begin position="91"/>
        <end position="100"/>
    </location>
</feature>